<evidence type="ECO:0000256" key="4">
    <source>
        <dbReference type="ARBA" id="ARBA00011905"/>
    </source>
</evidence>
<dbReference type="PIRSF" id="PIRSF023956">
    <property type="entry name" value="Thiopurine_S-methyltransferase"/>
    <property type="match status" value="1"/>
</dbReference>
<dbReference type="RefSeq" id="WP_090697010.1">
    <property type="nucleotide sequence ID" value="NZ_FOSP01000003.1"/>
</dbReference>
<dbReference type="Gene3D" id="3.40.50.150">
    <property type="entry name" value="Vaccinia Virus protein VP39"/>
    <property type="match status" value="1"/>
</dbReference>
<feature type="binding site" evidence="9">
    <location>
        <position position="66"/>
    </location>
    <ligand>
        <name>S-adenosyl-L-methionine</name>
        <dbReference type="ChEBI" id="CHEBI:59789"/>
    </ligand>
</feature>
<evidence type="ECO:0000256" key="1">
    <source>
        <dbReference type="ARBA" id="ARBA00000903"/>
    </source>
</evidence>
<evidence type="ECO:0000256" key="3">
    <source>
        <dbReference type="ARBA" id="ARBA00008145"/>
    </source>
</evidence>
<feature type="binding site" evidence="9">
    <location>
        <position position="45"/>
    </location>
    <ligand>
        <name>S-adenosyl-L-methionine</name>
        <dbReference type="ChEBI" id="CHEBI:59789"/>
    </ligand>
</feature>
<dbReference type="InterPro" id="IPR025835">
    <property type="entry name" value="Thiopurine_S-MeTrfase"/>
</dbReference>
<dbReference type="GO" id="GO:0005737">
    <property type="term" value="C:cytoplasm"/>
    <property type="evidence" value="ECO:0007669"/>
    <property type="project" value="UniProtKB-SubCell"/>
</dbReference>
<dbReference type="STRING" id="52441.SAMN05216302_100363"/>
<name>A0A1I3Y6U8_9PROT</name>
<dbReference type="NCBIfam" id="NF009732">
    <property type="entry name" value="PRK13255.1"/>
    <property type="match status" value="1"/>
</dbReference>
<dbReference type="PROSITE" id="PS51585">
    <property type="entry name" value="SAM_MT_TPMT"/>
    <property type="match status" value="1"/>
</dbReference>
<feature type="binding site" evidence="9">
    <location>
        <position position="10"/>
    </location>
    <ligand>
        <name>S-adenosyl-L-methionine</name>
        <dbReference type="ChEBI" id="CHEBI:59789"/>
    </ligand>
</feature>
<dbReference type="OrthoDB" id="9778208at2"/>
<evidence type="ECO:0000256" key="6">
    <source>
        <dbReference type="ARBA" id="ARBA00022603"/>
    </source>
</evidence>
<dbReference type="InterPro" id="IPR008854">
    <property type="entry name" value="TPMT"/>
</dbReference>
<keyword evidence="11" id="KW-1185">Reference proteome</keyword>
<dbReference type="EC" id="2.1.1.67" evidence="4 9"/>
<comment type="similarity">
    <text evidence="3 9">Belongs to the class I-like SAM-binding methyltransferase superfamily. TPMT family.</text>
</comment>
<evidence type="ECO:0000256" key="2">
    <source>
        <dbReference type="ARBA" id="ARBA00004496"/>
    </source>
</evidence>
<reference evidence="11" key="1">
    <citation type="submission" date="2016-10" db="EMBL/GenBank/DDBJ databases">
        <authorList>
            <person name="Varghese N."/>
            <person name="Submissions S."/>
        </authorList>
    </citation>
    <scope>NUCLEOTIDE SEQUENCE [LARGE SCALE GENOMIC DNA]</scope>
    <source>
        <strain evidence="11">Nm69</strain>
    </source>
</reference>
<comment type="catalytic activity">
    <reaction evidence="1 9">
        <text>S-adenosyl-L-methionine + a thiopurine = S-adenosyl-L-homocysteine + a thiopurine S-methylether.</text>
        <dbReference type="EC" id="2.1.1.67"/>
    </reaction>
</comment>
<organism evidence="10 11">
    <name type="scientific">Nitrosomonas aestuarii</name>
    <dbReference type="NCBI Taxonomy" id="52441"/>
    <lineage>
        <taxon>Bacteria</taxon>
        <taxon>Pseudomonadati</taxon>
        <taxon>Pseudomonadota</taxon>
        <taxon>Betaproteobacteria</taxon>
        <taxon>Nitrosomonadales</taxon>
        <taxon>Nitrosomonadaceae</taxon>
        <taxon>Nitrosomonas</taxon>
    </lineage>
</organism>
<dbReference type="EMBL" id="FOSP01000003">
    <property type="protein sequence ID" value="SFK27707.1"/>
    <property type="molecule type" value="Genomic_DNA"/>
</dbReference>
<evidence type="ECO:0000313" key="11">
    <source>
        <dbReference type="Proteomes" id="UP000199533"/>
    </source>
</evidence>
<dbReference type="InterPro" id="IPR029063">
    <property type="entry name" value="SAM-dependent_MTases_sf"/>
</dbReference>
<dbReference type="SUPFAM" id="SSF53335">
    <property type="entry name" value="S-adenosyl-L-methionine-dependent methyltransferases"/>
    <property type="match status" value="1"/>
</dbReference>
<evidence type="ECO:0000256" key="5">
    <source>
        <dbReference type="ARBA" id="ARBA00022490"/>
    </source>
</evidence>
<accession>A0A1I3Y6U8</accession>
<dbReference type="NCBIfam" id="TIGR03840">
    <property type="entry name" value="TMPT_Se_Te"/>
    <property type="match status" value="1"/>
</dbReference>
<dbReference type="PANTHER" id="PTHR10259:SF11">
    <property type="entry name" value="THIOPURINE S-METHYLTRANSFERASE"/>
    <property type="match status" value="1"/>
</dbReference>
<protein>
    <recommendedName>
        <fullName evidence="4 9">Thiopurine S-methyltransferase</fullName>
        <ecNumber evidence="4 9">2.1.1.67</ecNumber>
    </recommendedName>
    <alternativeName>
        <fullName evidence="9">Thiopurine methyltransferase</fullName>
    </alternativeName>
</protein>
<evidence type="ECO:0000256" key="9">
    <source>
        <dbReference type="HAMAP-Rule" id="MF_00812"/>
    </source>
</evidence>
<dbReference type="AlphaFoldDB" id="A0A1I3Y6U8"/>
<keyword evidence="7 9" id="KW-0808">Transferase</keyword>
<dbReference type="FunFam" id="3.40.50.150:FF:000101">
    <property type="entry name" value="Thiopurine S-methyltransferase"/>
    <property type="match status" value="1"/>
</dbReference>
<dbReference type="InterPro" id="IPR022474">
    <property type="entry name" value="Thiopur_S-MeTfrase_Se/Te_detox"/>
</dbReference>
<dbReference type="GO" id="GO:0032259">
    <property type="term" value="P:methylation"/>
    <property type="evidence" value="ECO:0007669"/>
    <property type="project" value="UniProtKB-KW"/>
</dbReference>
<dbReference type="HAMAP" id="MF_00812">
    <property type="entry name" value="Thiopur_methtran"/>
    <property type="match status" value="1"/>
</dbReference>
<dbReference type="GO" id="GO:0010038">
    <property type="term" value="P:response to metal ion"/>
    <property type="evidence" value="ECO:0007669"/>
    <property type="project" value="InterPro"/>
</dbReference>
<keyword evidence="8 9" id="KW-0949">S-adenosyl-L-methionine</keyword>
<keyword evidence="5 9" id="KW-0963">Cytoplasm</keyword>
<dbReference type="Pfam" id="PF05724">
    <property type="entry name" value="TPMT"/>
    <property type="match status" value="1"/>
</dbReference>
<gene>
    <name evidence="9" type="primary">tpm</name>
    <name evidence="10" type="ORF">SAMN05216302_100363</name>
</gene>
<sequence length="222" mass="25818">MTKEYWMDRWKRDETGFHQHVFNPYLVQYWEMLQLTLGSQVFVPLCGKTRDMIWLRNQGHSVLGIELSTLAIKAFFEENGLSANHDSGEKFDYYAADAIQIFHGDFFNLGKCDLKKISAVYDRASLVALPPETRRHYAHHMLHILPPATKILLISFDYPQSEMQGPPFAVSPDEVIALYQNHTEIRLLTEADILNENPRFQQRGLSRLQESIFLLTLHRPNQ</sequence>
<dbReference type="Proteomes" id="UP000199533">
    <property type="component" value="Unassembled WGS sequence"/>
</dbReference>
<proteinExistence type="inferred from homology"/>
<keyword evidence="6 9" id="KW-0489">Methyltransferase</keyword>
<evidence type="ECO:0000313" key="10">
    <source>
        <dbReference type="EMBL" id="SFK27707.1"/>
    </source>
</evidence>
<dbReference type="PANTHER" id="PTHR10259">
    <property type="entry name" value="THIOPURINE S-METHYLTRANSFERASE"/>
    <property type="match status" value="1"/>
</dbReference>
<feature type="binding site" evidence="9">
    <location>
        <position position="123"/>
    </location>
    <ligand>
        <name>S-adenosyl-L-methionine</name>
        <dbReference type="ChEBI" id="CHEBI:59789"/>
    </ligand>
</feature>
<dbReference type="GO" id="GO:0008119">
    <property type="term" value="F:thiopurine S-methyltransferase activity"/>
    <property type="evidence" value="ECO:0007669"/>
    <property type="project" value="UniProtKB-UniRule"/>
</dbReference>
<comment type="subcellular location">
    <subcellularLocation>
        <location evidence="2 9">Cytoplasm</location>
    </subcellularLocation>
</comment>
<evidence type="ECO:0000256" key="7">
    <source>
        <dbReference type="ARBA" id="ARBA00022679"/>
    </source>
</evidence>
<evidence type="ECO:0000256" key="8">
    <source>
        <dbReference type="ARBA" id="ARBA00022691"/>
    </source>
</evidence>